<comment type="caution">
    <text evidence="1">The sequence shown here is derived from an EMBL/GenBank/DDBJ whole genome shotgun (WGS) entry which is preliminary data.</text>
</comment>
<dbReference type="EMBL" id="MFFB01000012">
    <property type="protein sequence ID" value="OGE94644.1"/>
    <property type="molecule type" value="Genomic_DNA"/>
</dbReference>
<sequence length="135" mass="15329">MFKPNVLKKDLVYPELSYTIVGILFRVYKAIGAGFDEKHYQRAVARELEKSGLNFLEQVRLPLSYSGQSIGSFALDFLIEEKIILEIKKDKNFGSKNLDQVYSYLKATGLQLGILANFTKDGLKFKRIVNLKSSS</sequence>
<dbReference type="NCBIfam" id="TIGR04256">
    <property type="entry name" value="GxxExxY"/>
    <property type="match status" value="1"/>
</dbReference>
<organism evidence="1 2">
    <name type="scientific">Candidatus Doudnabacteria bacterium RIFCSPLOWO2_01_FULL_44_21</name>
    <dbReference type="NCBI Taxonomy" id="1817841"/>
    <lineage>
        <taxon>Bacteria</taxon>
        <taxon>Candidatus Doudnaibacteriota</taxon>
    </lineage>
</organism>
<name>A0A1F5PXQ8_9BACT</name>
<dbReference type="AlphaFoldDB" id="A0A1F5PXQ8"/>
<gene>
    <name evidence="1" type="ORF">A3B10_00630</name>
</gene>
<evidence type="ECO:0000313" key="2">
    <source>
        <dbReference type="Proteomes" id="UP000177281"/>
    </source>
</evidence>
<dbReference type="STRING" id="1817841.A3B10_00630"/>
<evidence type="ECO:0008006" key="3">
    <source>
        <dbReference type="Google" id="ProtNLM"/>
    </source>
</evidence>
<proteinExistence type="predicted"/>
<dbReference type="Pfam" id="PF13366">
    <property type="entry name" value="PDDEXK_3"/>
    <property type="match status" value="1"/>
</dbReference>
<protein>
    <recommendedName>
        <fullName evidence="3">GxxExxY protein</fullName>
    </recommendedName>
</protein>
<dbReference type="InterPro" id="IPR026350">
    <property type="entry name" value="GxxExxY"/>
</dbReference>
<accession>A0A1F5PXQ8</accession>
<dbReference type="Proteomes" id="UP000177281">
    <property type="component" value="Unassembled WGS sequence"/>
</dbReference>
<reference evidence="1 2" key="1">
    <citation type="journal article" date="2016" name="Nat. Commun.">
        <title>Thousands of microbial genomes shed light on interconnected biogeochemical processes in an aquifer system.</title>
        <authorList>
            <person name="Anantharaman K."/>
            <person name="Brown C.T."/>
            <person name="Hug L.A."/>
            <person name="Sharon I."/>
            <person name="Castelle C.J."/>
            <person name="Probst A.J."/>
            <person name="Thomas B.C."/>
            <person name="Singh A."/>
            <person name="Wilkins M.J."/>
            <person name="Karaoz U."/>
            <person name="Brodie E.L."/>
            <person name="Williams K.H."/>
            <person name="Hubbard S.S."/>
            <person name="Banfield J.F."/>
        </authorList>
    </citation>
    <scope>NUCLEOTIDE SEQUENCE [LARGE SCALE GENOMIC DNA]</scope>
</reference>
<evidence type="ECO:0000313" key="1">
    <source>
        <dbReference type="EMBL" id="OGE94644.1"/>
    </source>
</evidence>